<dbReference type="PANTHER" id="PTHR11365:SF2">
    <property type="entry name" value="5-OXOPROLINASE"/>
    <property type="match status" value="1"/>
</dbReference>
<accession>A0A424YTY2</accession>
<organism evidence="3 4">
    <name type="scientific">Methanosalsum natronophilum</name>
    <dbReference type="NCBI Taxonomy" id="768733"/>
    <lineage>
        <taxon>Archaea</taxon>
        <taxon>Methanobacteriati</taxon>
        <taxon>Methanobacteriota</taxon>
        <taxon>Stenosarchaea group</taxon>
        <taxon>Methanomicrobia</taxon>
        <taxon>Methanosarcinales</taxon>
        <taxon>Methanosarcinaceae</taxon>
        <taxon>Methanosalsum</taxon>
    </lineage>
</organism>
<protein>
    <submittedName>
        <fullName evidence="3">Hydantoinase/oxoprolinase family protein</fullName>
    </submittedName>
</protein>
<feature type="domain" description="Hydantoinase/oxoprolinase N-terminal" evidence="2">
    <location>
        <begin position="4"/>
        <end position="123"/>
    </location>
</feature>
<evidence type="ECO:0000259" key="2">
    <source>
        <dbReference type="Pfam" id="PF05378"/>
    </source>
</evidence>
<dbReference type="GO" id="GO:0005829">
    <property type="term" value="C:cytosol"/>
    <property type="evidence" value="ECO:0007669"/>
    <property type="project" value="TreeGrafter"/>
</dbReference>
<dbReference type="GO" id="GO:0017168">
    <property type="term" value="F:5-oxoprolinase (ATP-hydrolyzing) activity"/>
    <property type="evidence" value="ECO:0007669"/>
    <property type="project" value="TreeGrafter"/>
</dbReference>
<gene>
    <name evidence="3" type="ORF">D5R95_07250</name>
</gene>
<evidence type="ECO:0000259" key="1">
    <source>
        <dbReference type="Pfam" id="PF01968"/>
    </source>
</evidence>
<dbReference type="Proteomes" id="UP000284763">
    <property type="component" value="Unassembled WGS sequence"/>
</dbReference>
<name>A0A424YTY2_9EURY</name>
<evidence type="ECO:0000313" key="3">
    <source>
        <dbReference type="EMBL" id="RQD82398.1"/>
    </source>
</evidence>
<reference evidence="3 4" key="1">
    <citation type="submission" date="2018-08" db="EMBL/GenBank/DDBJ databases">
        <title>The metabolism and importance of syntrophic acetate oxidation coupled to methane or sulfide production in haloalkaline environments.</title>
        <authorList>
            <person name="Timmers P.H.A."/>
            <person name="Vavourakis C.D."/>
            <person name="Sorokin D.Y."/>
            <person name="Sinninghe Damste J.S."/>
            <person name="Muyzer G."/>
            <person name="Stams A.J.M."/>
            <person name="Plugge C.M."/>
        </authorList>
    </citation>
    <scope>NUCLEOTIDE SEQUENCE [LARGE SCALE GENOMIC DNA]</scope>
    <source>
        <strain evidence="3">MSAO_Arc3</strain>
    </source>
</reference>
<comment type="caution">
    <text evidence="3">The sequence shown here is derived from an EMBL/GenBank/DDBJ whole genome shotgun (WGS) entry which is preliminary data.</text>
</comment>
<evidence type="ECO:0000313" key="4">
    <source>
        <dbReference type="Proteomes" id="UP000284763"/>
    </source>
</evidence>
<dbReference type="GO" id="GO:0006749">
    <property type="term" value="P:glutathione metabolic process"/>
    <property type="evidence" value="ECO:0007669"/>
    <property type="project" value="TreeGrafter"/>
</dbReference>
<proteinExistence type="predicted"/>
<dbReference type="Pfam" id="PF05378">
    <property type="entry name" value="Hydant_A_N"/>
    <property type="match status" value="1"/>
</dbReference>
<dbReference type="InterPro" id="IPR002821">
    <property type="entry name" value="Hydantoinase_A"/>
</dbReference>
<dbReference type="PANTHER" id="PTHR11365">
    <property type="entry name" value="5-OXOPROLINASE RELATED"/>
    <property type="match status" value="1"/>
</dbReference>
<dbReference type="AlphaFoldDB" id="A0A424YTY2"/>
<dbReference type="InterPro" id="IPR045079">
    <property type="entry name" value="Oxoprolinase-like"/>
</dbReference>
<dbReference type="EMBL" id="QZAB01000455">
    <property type="protein sequence ID" value="RQD82398.1"/>
    <property type="molecule type" value="Genomic_DNA"/>
</dbReference>
<feature type="domain" description="Hydantoinase A/oxoprolinase" evidence="1">
    <location>
        <begin position="144"/>
        <end position="285"/>
    </location>
</feature>
<feature type="non-terminal residue" evidence="3">
    <location>
        <position position="1"/>
    </location>
</feature>
<dbReference type="InterPro" id="IPR043129">
    <property type="entry name" value="ATPase_NBD"/>
</dbReference>
<dbReference type="InterPro" id="IPR008040">
    <property type="entry name" value="Hydant_A_N"/>
</dbReference>
<dbReference type="SUPFAM" id="SSF53067">
    <property type="entry name" value="Actin-like ATPase domain"/>
    <property type="match status" value="1"/>
</dbReference>
<dbReference type="Pfam" id="PF01968">
    <property type="entry name" value="Hydantoinase_A"/>
    <property type="match status" value="1"/>
</dbReference>
<sequence>TYPDMTVGIKNALESIDTEHLKQVSLVSVSTTLATNTVLEKTGDPVGLILVGDHPSNNYPALDILETSGGHDNNGEEIENLNFDEITEFVNNVKTKVSAFAVSSYFSIRNPEHELKIKELIESRTGMPVVCGHNLSQDIGVYERAVTATLNAKLIPIIRQFIESTIQVIKEKDINARMLMLKCDGSVISIQDALDKPIETIFSGPAASLIGASYLTRLDTCTVIDVGGTSTDVSLIKNGVPELSETGAIVGGWKTRVRATVMETSAMGGDSHIWIQDKKLNIGPNKVIPLCYAAAKYKNLLDKLKRDEIVSRRTLDENIQPTKYFIRTEKKHGHLTKSEEKLLKVIDYEDPRSFADLSRLMVKPPATQIMNSLIKKRLVQCIGFTPTDALHVLGDYKKWNVEASLIGSKKLGKLNKFQAYEFCKEVKQMFTINMAYRLITFMLPMLPREGIHEMIKNNSDVKFKLDVPVVLLGGPVSAYRDGLDKLIDADIKVPEFASVGNAAGALFGNGIKRLEMMIIPESINKPDKNYLLFSQDGRYKIEDYYQALEFAKEHGKKLVTNHMLACGFNKSDIEIKVNEKKVIPQNWHNPPVETHLVILGVAIQKKGTHDTYMENNSSISVGDTF</sequence>